<evidence type="ECO:0000256" key="1">
    <source>
        <dbReference type="SAM" id="MobiDB-lite"/>
    </source>
</evidence>
<reference evidence="2 3" key="1">
    <citation type="submission" date="2019-04" db="EMBL/GenBank/DDBJ databases">
        <title>An improved genome assembly and genetic linkage map for asparagus bean, Vigna unguiculata ssp. sesquipedialis.</title>
        <authorList>
            <person name="Xia Q."/>
            <person name="Zhang R."/>
            <person name="Dong Y."/>
        </authorList>
    </citation>
    <scope>NUCLEOTIDE SEQUENCE [LARGE SCALE GENOMIC DNA]</scope>
    <source>
        <tissue evidence="2">Leaf</tissue>
    </source>
</reference>
<dbReference type="Proteomes" id="UP000501690">
    <property type="component" value="Linkage Group LG8"/>
</dbReference>
<protein>
    <submittedName>
        <fullName evidence="2">Uncharacterized protein</fullName>
    </submittedName>
</protein>
<evidence type="ECO:0000313" key="3">
    <source>
        <dbReference type="Proteomes" id="UP000501690"/>
    </source>
</evidence>
<keyword evidence="3" id="KW-1185">Reference proteome</keyword>
<feature type="region of interest" description="Disordered" evidence="1">
    <location>
        <begin position="43"/>
        <end position="73"/>
    </location>
</feature>
<feature type="compositionally biased region" description="Basic and acidic residues" evidence="1">
    <location>
        <begin position="59"/>
        <end position="73"/>
    </location>
</feature>
<dbReference type="EMBL" id="CP039352">
    <property type="protein sequence ID" value="QCE04211.1"/>
    <property type="molecule type" value="Genomic_DNA"/>
</dbReference>
<gene>
    <name evidence="2" type="ORF">DEO72_LG8g2244</name>
</gene>
<sequence length="138" mass="15319">MNVSQIDKDWVFLWHEQWRNSACFAQATPSRLGESCRVSWSGVSSPFSPRRPGISVERLTSRSSERHPPKRGREGACGVVFVETSSRRGLCVIWAKARQTSLSETEGLAWARVLSLRLSPVGVWDVLGGWTHDGHGTG</sequence>
<evidence type="ECO:0000313" key="2">
    <source>
        <dbReference type="EMBL" id="QCE04211.1"/>
    </source>
</evidence>
<name>A0A4D6MUC3_VIGUN</name>
<organism evidence="2 3">
    <name type="scientific">Vigna unguiculata</name>
    <name type="common">Cowpea</name>
    <dbReference type="NCBI Taxonomy" id="3917"/>
    <lineage>
        <taxon>Eukaryota</taxon>
        <taxon>Viridiplantae</taxon>
        <taxon>Streptophyta</taxon>
        <taxon>Embryophyta</taxon>
        <taxon>Tracheophyta</taxon>
        <taxon>Spermatophyta</taxon>
        <taxon>Magnoliopsida</taxon>
        <taxon>eudicotyledons</taxon>
        <taxon>Gunneridae</taxon>
        <taxon>Pentapetalae</taxon>
        <taxon>rosids</taxon>
        <taxon>fabids</taxon>
        <taxon>Fabales</taxon>
        <taxon>Fabaceae</taxon>
        <taxon>Papilionoideae</taxon>
        <taxon>50 kb inversion clade</taxon>
        <taxon>NPAAA clade</taxon>
        <taxon>indigoferoid/millettioid clade</taxon>
        <taxon>Phaseoleae</taxon>
        <taxon>Vigna</taxon>
    </lineage>
</organism>
<dbReference type="AlphaFoldDB" id="A0A4D6MUC3"/>
<accession>A0A4D6MUC3</accession>
<proteinExistence type="predicted"/>